<dbReference type="PROSITE" id="PS51387">
    <property type="entry name" value="FAD_PCMH"/>
    <property type="match status" value="1"/>
</dbReference>
<dbReference type="RefSeq" id="WP_120713706.1">
    <property type="nucleotide sequence ID" value="NZ_RBCJ01000004.1"/>
</dbReference>
<dbReference type="Gene3D" id="3.30.70.2740">
    <property type="match status" value="1"/>
</dbReference>
<evidence type="ECO:0000256" key="5">
    <source>
        <dbReference type="ARBA" id="ARBA00023002"/>
    </source>
</evidence>
<dbReference type="Gene3D" id="3.30.465.10">
    <property type="match status" value="1"/>
</dbReference>
<keyword evidence="4" id="KW-0274">FAD</keyword>
<proteinExistence type="inferred from homology"/>
<name>A0A3B0C1Z1_9FLAO</name>
<evidence type="ECO:0000313" key="7">
    <source>
        <dbReference type="EMBL" id="RKN78798.1"/>
    </source>
</evidence>
<gene>
    <name evidence="7" type="ORF">D7Z94_20940</name>
</gene>
<comment type="caution">
    <text evidence="7">The sequence shown here is derived from an EMBL/GenBank/DDBJ whole genome shotgun (WGS) entry which is preliminary data.</text>
</comment>
<dbReference type="InterPro" id="IPR016169">
    <property type="entry name" value="FAD-bd_PCMH_sub2"/>
</dbReference>
<sequence length="465" mass="51762">MKEKLIKEIEQILKTDQVLVGEKVKERYCHIWEMDKPLLAKAVFFPKTTQEVSDILAICNKHHQPVVVHGGLTNLVGSTETNPEEVVICMEKMNAIEELDASSRTITVQAGVILESIHQAVEEEDLLFPMTFGAKGSAQIGGVIATNAGGLRVFRYGMTRNLILGLEAVLADGTVISSMKKIIKDNSGYDLKQLFIGSEGTLGVITKAVLRLQQKPKSRNSAFVALNDFDRVVAFLKFMDAGLAGTLSGYELLWEQNFIAMTSPNTDIPKPLPDGYKYYVLLETLGSDYEKDHNRLEELLEEALTEGMVLDATIAQSGQHLELFWKIREDVDVLVSQCNNVQNYDVSLPLGEIGNYVDHVFKELEQMPEVENYFAHGHVADGNIHFLVGKNKSSRELSHRVNTIIYGPIENLAGSVSAEHGIGIDKKPYLNLCRSSEELCLMGTIKYALDPKGILNRNKIFDYSK</sequence>
<accession>A0A3B0C1Z1</accession>
<dbReference type="Proteomes" id="UP000276603">
    <property type="component" value="Unassembled WGS sequence"/>
</dbReference>
<dbReference type="InterPro" id="IPR016167">
    <property type="entry name" value="FAD-bd_PCMH_sub1"/>
</dbReference>
<protein>
    <submittedName>
        <fullName evidence="7">FAD-binding oxidoreductase</fullName>
    </submittedName>
</protein>
<dbReference type="Gene3D" id="1.10.45.10">
    <property type="entry name" value="Vanillyl-alcohol Oxidase, Chain A, domain 4"/>
    <property type="match status" value="1"/>
</dbReference>
<dbReference type="AlphaFoldDB" id="A0A3B0C1Z1"/>
<evidence type="ECO:0000256" key="4">
    <source>
        <dbReference type="ARBA" id="ARBA00022827"/>
    </source>
</evidence>
<dbReference type="Gene3D" id="3.30.70.2190">
    <property type="match status" value="1"/>
</dbReference>
<comment type="similarity">
    <text evidence="2">Belongs to the FAD-binding oxidoreductase/transferase type 4 family.</text>
</comment>
<dbReference type="Pfam" id="PF02913">
    <property type="entry name" value="FAD-oxidase_C"/>
    <property type="match status" value="1"/>
</dbReference>
<evidence type="ECO:0000259" key="6">
    <source>
        <dbReference type="PROSITE" id="PS51387"/>
    </source>
</evidence>
<feature type="domain" description="FAD-binding PCMH-type" evidence="6">
    <location>
        <begin position="36"/>
        <end position="215"/>
    </location>
</feature>
<dbReference type="SUPFAM" id="SSF56176">
    <property type="entry name" value="FAD-binding/transporter-associated domain-like"/>
    <property type="match status" value="1"/>
</dbReference>
<dbReference type="InterPro" id="IPR016164">
    <property type="entry name" value="FAD-linked_Oxase-like_C"/>
</dbReference>
<dbReference type="InterPro" id="IPR036318">
    <property type="entry name" value="FAD-bd_PCMH-like_sf"/>
</dbReference>
<dbReference type="Pfam" id="PF01565">
    <property type="entry name" value="FAD_binding_4"/>
    <property type="match status" value="1"/>
</dbReference>
<evidence type="ECO:0000256" key="3">
    <source>
        <dbReference type="ARBA" id="ARBA00022630"/>
    </source>
</evidence>
<dbReference type="GO" id="GO:0016491">
    <property type="term" value="F:oxidoreductase activity"/>
    <property type="evidence" value="ECO:0007669"/>
    <property type="project" value="UniProtKB-KW"/>
</dbReference>
<reference evidence="7 8" key="1">
    <citation type="submission" date="2018-10" db="EMBL/GenBank/DDBJ databases">
        <title>Ulvibacterium marinum gen. nov., sp. nov., a novel marine bacterium of the family Flavobacteriaceae, isolated from a culture of the green alga Ulva prolifera.</title>
        <authorList>
            <person name="Zhang Z."/>
        </authorList>
    </citation>
    <scope>NUCLEOTIDE SEQUENCE [LARGE SCALE GENOMIC DNA]</scope>
    <source>
        <strain evidence="7 8">CCMM003</strain>
    </source>
</reference>
<dbReference type="OrthoDB" id="9767256at2"/>
<evidence type="ECO:0000256" key="2">
    <source>
        <dbReference type="ARBA" id="ARBA00008000"/>
    </source>
</evidence>
<keyword evidence="8" id="KW-1185">Reference proteome</keyword>
<dbReference type="InterPro" id="IPR006094">
    <property type="entry name" value="Oxid_FAD_bind_N"/>
</dbReference>
<dbReference type="SUPFAM" id="SSF55103">
    <property type="entry name" value="FAD-linked oxidases, C-terminal domain"/>
    <property type="match status" value="1"/>
</dbReference>
<dbReference type="Gene3D" id="3.30.43.10">
    <property type="entry name" value="Uridine Diphospho-n-acetylenolpyruvylglucosamine Reductase, domain 2"/>
    <property type="match status" value="1"/>
</dbReference>
<keyword evidence="3" id="KW-0285">Flavoprotein</keyword>
<evidence type="ECO:0000313" key="8">
    <source>
        <dbReference type="Proteomes" id="UP000276603"/>
    </source>
</evidence>
<comment type="cofactor">
    <cofactor evidence="1">
        <name>FAD</name>
        <dbReference type="ChEBI" id="CHEBI:57692"/>
    </cofactor>
</comment>
<dbReference type="EMBL" id="RBCJ01000004">
    <property type="protein sequence ID" value="RKN78798.1"/>
    <property type="molecule type" value="Genomic_DNA"/>
</dbReference>
<dbReference type="InterPro" id="IPR016166">
    <property type="entry name" value="FAD-bd_PCMH"/>
</dbReference>
<keyword evidence="5" id="KW-0560">Oxidoreductase</keyword>
<dbReference type="InterPro" id="IPR016171">
    <property type="entry name" value="Vanillyl_alc_oxidase_C-sub2"/>
</dbReference>
<dbReference type="PANTHER" id="PTHR43716">
    <property type="entry name" value="D-2-HYDROXYGLUTARATE DEHYDROGENASE, MITOCHONDRIAL"/>
    <property type="match status" value="1"/>
</dbReference>
<dbReference type="PANTHER" id="PTHR43716:SF1">
    <property type="entry name" value="D-2-HYDROXYGLUTARATE DEHYDROGENASE, MITOCHONDRIAL"/>
    <property type="match status" value="1"/>
</dbReference>
<dbReference type="InterPro" id="IPR051264">
    <property type="entry name" value="FAD-oxidored/transferase_4"/>
</dbReference>
<dbReference type="FunFam" id="1.10.45.10:FF:000001">
    <property type="entry name" value="D-lactate dehydrogenase mitochondrial"/>
    <property type="match status" value="1"/>
</dbReference>
<organism evidence="7 8">
    <name type="scientific">Ulvibacterium marinum</name>
    <dbReference type="NCBI Taxonomy" id="2419782"/>
    <lineage>
        <taxon>Bacteria</taxon>
        <taxon>Pseudomonadati</taxon>
        <taxon>Bacteroidota</taxon>
        <taxon>Flavobacteriia</taxon>
        <taxon>Flavobacteriales</taxon>
        <taxon>Flavobacteriaceae</taxon>
        <taxon>Ulvibacterium</taxon>
    </lineage>
</organism>
<evidence type="ECO:0000256" key="1">
    <source>
        <dbReference type="ARBA" id="ARBA00001974"/>
    </source>
</evidence>
<dbReference type="GO" id="GO:0022904">
    <property type="term" value="P:respiratory electron transport chain"/>
    <property type="evidence" value="ECO:0007669"/>
    <property type="project" value="TreeGrafter"/>
</dbReference>
<dbReference type="InterPro" id="IPR004113">
    <property type="entry name" value="FAD-bd_oxidored_4_C"/>
</dbReference>
<dbReference type="GO" id="GO:0071949">
    <property type="term" value="F:FAD binding"/>
    <property type="evidence" value="ECO:0007669"/>
    <property type="project" value="InterPro"/>
</dbReference>